<dbReference type="Pfam" id="PF00293">
    <property type="entry name" value="NUDIX"/>
    <property type="match status" value="1"/>
</dbReference>
<dbReference type="InterPro" id="IPR020084">
    <property type="entry name" value="NUDIX_hydrolase_CS"/>
</dbReference>
<accession>A0A5E3ZWI7</accession>
<dbReference type="PANTHER" id="PTHR43046:SF2">
    <property type="entry name" value="8-OXO-DGTP DIPHOSPHATASE-RELATED"/>
    <property type="match status" value="1"/>
</dbReference>
<dbReference type="InterPro" id="IPR000086">
    <property type="entry name" value="NUDIX_hydrolase_dom"/>
</dbReference>
<dbReference type="SUPFAM" id="SSF55811">
    <property type="entry name" value="Nudix"/>
    <property type="match status" value="1"/>
</dbReference>
<dbReference type="GO" id="GO:0016787">
    <property type="term" value="F:hydrolase activity"/>
    <property type="evidence" value="ECO:0007669"/>
    <property type="project" value="UniProtKB-KW"/>
</dbReference>
<evidence type="ECO:0000313" key="5">
    <source>
        <dbReference type="Proteomes" id="UP000324288"/>
    </source>
</evidence>
<feature type="domain" description="Nudix hydrolase" evidence="3">
    <location>
        <begin position="56"/>
        <end position="218"/>
    </location>
</feature>
<keyword evidence="5" id="KW-1185">Reference proteome</keyword>
<organism evidence="4 5">
    <name type="scientific">Lawsonella clevelandensis</name>
    <dbReference type="NCBI Taxonomy" id="1528099"/>
    <lineage>
        <taxon>Bacteria</taxon>
        <taxon>Bacillati</taxon>
        <taxon>Actinomycetota</taxon>
        <taxon>Actinomycetes</taxon>
        <taxon>Mycobacteriales</taxon>
        <taxon>Lawsonellaceae</taxon>
        <taxon>Lawsonella</taxon>
    </lineage>
</organism>
<evidence type="ECO:0000256" key="2">
    <source>
        <dbReference type="ARBA" id="ARBA00022801"/>
    </source>
</evidence>
<dbReference type="InterPro" id="IPR015797">
    <property type="entry name" value="NUDIX_hydrolase-like_dom_sf"/>
</dbReference>
<sequence length="371" mass="41402">MGVAGNLPLIFGVKLPLAANGTHEKSASTFLSSKVGTVDHDGDGMCIGPQNEHRWGIFGAAGLLLRAPAEDGTPLILMQHRAEWTNAGGTWGLPGGAIDSHESPVSGALREVYEETHITVDPARVRWYGPTAGMYYSKRLTRDFNPFGDRVARNGERYFERVNGERGLWTYTTVVADLNAPVAYEADEESQELAWLSEDDISQLELIPGFAHAWTGLQTIEADLIVDGESVYASRATHMWQSRRSKADRMLGEIAKSRPWVWRRRHNMDFIDEDGYANIVDKPGFYWTAHCTVVLGGKIVGAQEDRALPYAAQSYFHTLDAENDSASFVQKMVLENVAQRRDTIVVTDNEDLINELPQNFTHVWDNSCLFR</sequence>
<dbReference type="AlphaFoldDB" id="A0A5E3ZWI7"/>
<dbReference type="PROSITE" id="PS51462">
    <property type="entry name" value="NUDIX"/>
    <property type="match status" value="1"/>
</dbReference>
<keyword evidence="2" id="KW-0378">Hydrolase</keyword>
<gene>
    <name evidence="4" type="primary">mutT3</name>
    <name evidence="4" type="ORF">LC603019_00698</name>
</gene>
<reference evidence="4 5" key="1">
    <citation type="submission" date="2019-04" db="EMBL/GenBank/DDBJ databases">
        <authorList>
            <person name="Seth-Smith MB H."/>
            <person name="Seth-Smith H."/>
        </authorList>
    </citation>
    <scope>NUCLEOTIDE SEQUENCE [LARGE SCALE GENOMIC DNA]</scope>
    <source>
        <strain evidence="4">USB-603019</strain>
    </source>
</reference>
<dbReference type="PROSITE" id="PS00893">
    <property type="entry name" value="NUDIX_BOX"/>
    <property type="match status" value="1"/>
</dbReference>
<dbReference type="Gene3D" id="3.90.79.10">
    <property type="entry name" value="Nucleoside Triphosphate Pyrophosphohydrolase"/>
    <property type="match status" value="1"/>
</dbReference>
<evidence type="ECO:0000313" key="4">
    <source>
        <dbReference type="EMBL" id="VHO00379.1"/>
    </source>
</evidence>
<comment type="cofactor">
    <cofactor evidence="1">
        <name>Mg(2+)</name>
        <dbReference type="ChEBI" id="CHEBI:18420"/>
    </cofactor>
</comment>
<dbReference type="PANTHER" id="PTHR43046">
    <property type="entry name" value="GDP-MANNOSE MANNOSYL HYDROLASE"/>
    <property type="match status" value="1"/>
</dbReference>
<name>A0A5E3ZWI7_9ACTN</name>
<proteinExistence type="predicted"/>
<protein>
    <submittedName>
        <fullName evidence="4">8-oxo-dGTP diphosphatase 3</fullName>
    </submittedName>
</protein>
<evidence type="ECO:0000256" key="1">
    <source>
        <dbReference type="ARBA" id="ARBA00001946"/>
    </source>
</evidence>
<dbReference type="EMBL" id="LR584267">
    <property type="protein sequence ID" value="VHO00379.1"/>
    <property type="molecule type" value="Genomic_DNA"/>
</dbReference>
<evidence type="ECO:0000259" key="3">
    <source>
        <dbReference type="PROSITE" id="PS51462"/>
    </source>
</evidence>
<dbReference type="Proteomes" id="UP000324288">
    <property type="component" value="Chromosome"/>
</dbReference>